<dbReference type="Pfam" id="PF01568">
    <property type="entry name" value="Molydop_binding"/>
    <property type="match status" value="1"/>
</dbReference>
<keyword evidence="3" id="KW-0408">Iron</keyword>
<dbReference type="InterPro" id="IPR006656">
    <property type="entry name" value="Mopterin_OxRdtase"/>
</dbReference>
<keyword evidence="4" id="KW-0411">Iron-sulfur</keyword>
<dbReference type="Pfam" id="PF04879">
    <property type="entry name" value="Molybdop_Fe4S4"/>
    <property type="match status" value="1"/>
</dbReference>
<evidence type="ECO:0000313" key="6">
    <source>
        <dbReference type="EMBL" id="VAW22465.1"/>
    </source>
</evidence>
<dbReference type="CDD" id="cd02766">
    <property type="entry name" value="MopB_3"/>
    <property type="match status" value="1"/>
</dbReference>
<protein>
    <submittedName>
        <fullName evidence="6">Anaerobic dehydrogenases, typically selenocysteine-containing</fullName>
    </submittedName>
</protein>
<dbReference type="Gene3D" id="3.30.2070.10">
    <property type="entry name" value="Formate dehydrogenase/DMSO reductase"/>
    <property type="match status" value="1"/>
</dbReference>
<gene>
    <name evidence="6" type="ORF">MNBD_ALPHA12-2241</name>
</gene>
<dbReference type="PANTHER" id="PTHR43742">
    <property type="entry name" value="TRIMETHYLAMINE-N-OXIDE REDUCTASE"/>
    <property type="match status" value="1"/>
</dbReference>
<dbReference type="GO" id="GO:0043546">
    <property type="term" value="F:molybdopterin cofactor binding"/>
    <property type="evidence" value="ECO:0007669"/>
    <property type="project" value="InterPro"/>
</dbReference>
<dbReference type="InterPro" id="IPR006963">
    <property type="entry name" value="Mopterin_OxRdtase_4Fe-4S_dom"/>
</dbReference>
<dbReference type="Gene3D" id="3.40.228.10">
    <property type="entry name" value="Dimethylsulfoxide Reductase, domain 2"/>
    <property type="match status" value="1"/>
</dbReference>
<dbReference type="GO" id="GO:0046872">
    <property type="term" value="F:metal ion binding"/>
    <property type="evidence" value="ECO:0007669"/>
    <property type="project" value="UniProtKB-KW"/>
</dbReference>
<dbReference type="SUPFAM" id="SSF50692">
    <property type="entry name" value="ADC-like"/>
    <property type="match status" value="1"/>
</dbReference>
<keyword evidence="2" id="KW-0479">Metal-binding</keyword>
<dbReference type="PANTHER" id="PTHR43742:SF6">
    <property type="entry name" value="OXIDOREDUCTASE YYAE-RELATED"/>
    <property type="match status" value="1"/>
</dbReference>
<dbReference type="GO" id="GO:0051536">
    <property type="term" value="F:iron-sulfur cluster binding"/>
    <property type="evidence" value="ECO:0007669"/>
    <property type="project" value="UniProtKB-KW"/>
</dbReference>
<dbReference type="Gene3D" id="2.40.40.20">
    <property type="match status" value="1"/>
</dbReference>
<dbReference type="Gene3D" id="3.40.50.740">
    <property type="match status" value="1"/>
</dbReference>
<organism evidence="6">
    <name type="scientific">hydrothermal vent metagenome</name>
    <dbReference type="NCBI Taxonomy" id="652676"/>
    <lineage>
        <taxon>unclassified sequences</taxon>
        <taxon>metagenomes</taxon>
        <taxon>ecological metagenomes</taxon>
    </lineage>
</organism>
<sequence length="702" mass="77976">MKNHDFPVIARSVCPHDCPSTCALDIEIVDEKTIGRVHGAKNDPYTDGVICEKVARYKERIHHPDRLLYPLRRAGEKGAGKWQRISWDEALDEIAQRFLALEEQFGPESIWPYQYAGTMGHVMRGSIERLRNAKNYSGQKQTICSMVAWAGYVAGAGMQSGVSPEDMAKSECIVIWGTNPVHTQVNLMTHAIKARKNNGAKIIVVDIYETATMKQADIGLVLRPGSDGALATAVMHVLLKEKLADFDYMAKFTDFSPQFAQHLAKKTPQWAAEITGLTQKEIVEFARLIGNKKATYFRLGFGFTRQRNGATNMHAALSIPAMSGAWQYPGGGAFHSSGSIWGLDKSLIEGKNPAQTPSRVLDMSEIGPILTGDKKTLKNGPPVKAMLIENTNPMVVAPEQAKVRQGFERKDLFVVVHEQFMTETAQMADIVLPATMFLEHEDYYTRGGHTRVLYGPKIIDAPGEARSNHYLINQLGRRLGATGEGFELDDKQMVARTLARSGYGELAKIAKTGFVERAPTEEEASFANGFAWSDKKFRFEPNWEETRLMRNVDWVCKPADMPRFADYFAANEPNDKEHEFRLATSPARGFLNTTFNETPGSQKREKHPRAFIHPDDAKMLGIVDGQMIEIGNRRGRVLLNAAIFDGLQRAVVIVEGLHKNGEHQDGQGINTLIGSDPIAPFGGAAFHDCAVWLKPAKPQNQI</sequence>
<evidence type="ECO:0000256" key="1">
    <source>
        <dbReference type="ARBA" id="ARBA00010312"/>
    </source>
</evidence>
<proteinExistence type="inferred from homology"/>
<name>A0A3B0TV44_9ZZZZ</name>
<dbReference type="SUPFAM" id="SSF53706">
    <property type="entry name" value="Formate dehydrogenase/DMSO reductase, domains 1-3"/>
    <property type="match status" value="1"/>
</dbReference>
<comment type="similarity">
    <text evidence="1">Belongs to the prokaryotic molybdopterin-containing oxidoreductase family.</text>
</comment>
<dbReference type="InterPro" id="IPR009010">
    <property type="entry name" value="Asp_de-COase-like_dom_sf"/>
</dbReference>
<dbReference type="AlphaFoldDB" id="A0A3B0TV44"/>
<feature type="domain" description="4Fe-4S Mo/W bis-MGD-type" evidence="5">
    <location>
        <begin position="7"/>
        <end position="65"/>
    </location>
</feature>
<dbReference type="SMART" id="SM00926">
    <property type="entry name" value="Molybdop_Fe4S4"/>
    <property type="match status" value="1"/>
</dbReference>
<evidence type="ECO:0000256" key="3">
    <source>
        <dbReference type="ARBA" id="ARBA00023004"/>
    </source>
</evidence>
<evidence type="ECO:0000256" key="4">
    <source>
        <dbReference type="ARBA" id="ARBA00023014"/>
    </source>
</evidence>
<evidence type="ECO:0000256" key="2">
    <source>
        <dbReference type="ARBA" id="ARBA00022723"/>
    </source>
</evidence>
<evidence type="ECO:0000259" key="5">
    <source>
        <dbReference type="PROSITE" id="PS51669"/>
    </source>
</evidence>
<dbReference type="Gene3D" id="2.20.25.90">
    <property type="entry name" value="ADC-like domains"/>
    <property type="match status" value="1"/>
</dbReference>
<dbReference type="EMBL" id="UOEO01000203">
    <property type="protein sequence ID" value="VAW22465.1"/>
    <property type="molecule type" value="Genomic_DNA"/>
</dbReference>
<dbReference type="InterPro" id="IPR006657">
    <property type="entry name" value="MoPterin_dinucl-bd_dom"/>
</dbReference>
<dbReference type="InterPro" id="IPR050612">
    <property type="entry name" value="Prok_Mopterin_Oxidored"/>
</dbReference>
<dbReference type="GO" id="GO:0016491">
    <property type="term" value="F:oxidoreductase activity"/>
    <property type="evidence" value="ECO:0007669"/>
    <property type="project" value="InterPro"/>
</dbReference>
<reference evidence="6" key="1">
    <citation type="submission" date="2018-06" db="EMBL/GenBank/DDBJ databases">
        <authorList>
            <person name="Zhirakovskaya E."/>
        </authorList>
    </citation>
    <scope>NUCLEOTIDE SEQUENCE</scope>
</reference>
<dbReference type="PROSITE" id="PS51669">
    <property type="entry name" value="4FE4S_MOW_BIS_MGD"/>
    <property type="match status" value="1"/>
</dbReference>
<dbReference type="Pfam" id="PF00384">
    <property type="entry name" value="Molybdopterin"/>
    <property type="match status" value="1"/>
</dbReference>
<accession>A0A3B0TV44</accession>